<name>A0A017RY65_9CLOT</name>
<dbReference type="Proteomes" id="UP000019681">
    <property type="component" value="Unassembled WGS sequence"/>
</dbReference>
<proteinExistence type="predicted"/>
<gene>
    <name evidence="1" type="ORF">Q428_01100</name>
</gene>
<accession>A0A017RY65</accession>
<evidence type="ECO:0000313" key="1">
    <source>
        <dbReference type="EMBL" id="EYE89718.1"/>
    </source>
</evidence>
<keyword evidence="2" id="KW-1185">Reference proteome</keyword>
<organism evidence="1 2">
    <name type="scientific">Fervidicella metallireducens AeB</name>
    <dbReference type="NCBI Taxonomy" id="1403537"/>
    <lineage>
        <taxon>Bacteria</taxon>
        <taxon>Bacillati</taxon>
        <taxon>Bacillota</taxon>
        <taxon>Clostridia</taxon>
        <taxon>Eubacteriales</taxon>
        <taxon>Clostridiaceae</taxon>
        <taxon>Fervidicella</taxon>
    </lineage>
</organism>
<evidence type="ECO:0000313" key="2">
    <source>
        <dbReference type="Proteomes" id="UP000019681"/>
    </source>
</evidence>
<comment type="caution">
    <text evidence="1">The sequence shown here is derived from an EMBL/GenBank/DDBJ whole genome shotgun (WGS) entry which is preliminary data.</text>
</comment>
<reference evidence="1 2" key="1">
    <citation type="journal article" date="2014" name="Genome Announc.">
        <title>Draft Genome Sequence of Fervidicella metallireducens Strain AeBT, an Iron-Reducing Thermoanaerobe from the Great Artesian Basin.</title>
        <authorList>
            <person name="Patel B.K."/>
        </authorList>
    </citation>
    <scope>NUCLEOTIDE SEQUENCE [LARGE SCALE GENOMIC DNA]</scope>
    <source>
        <strain evidence="1 2">AeB</strain>
    </source>
</reference>
<dbReference type="EMBL" id="AZQP01000002">
    <property type="protein sequence ID" value="EYE89718.1"/>
    <property type="molecule type" value="Genomic_DNA"/>
</dbReference>
<dbReference type="RefSeq" id="WP_035377380.1">
    <property type="nucleotide sequence ID" value="NZ_AZQP01000002.1"/>
</dbReference>
<protein>
    <submittedName>
        <fullName evidence="1">Uncharacterized protein</fullName>
    </submittedName>
</protein>
<dbReference type="AlphaFoldDB" id="A0A017RY65"/>
<sequence>MDFEKFDNNFEFDSDFEDCHDDFRDESCHHTEQCCPQPECDDIICKTELVPFCCCITVPEEYDIVSVCKKYYKKFEKHDCYEEYEDFDKCDRKHCPKCKPLILSAISKHCVKVVCEPTIVKDVPIKTPLGKLCCDVPVKKLRLCGPILIQNSLLTRKCDEYKFFSCCAKTFIDKVICIKCPNYKHFNIAKVHVCVDLDSLELTPLPNSCCECKDRRYKITGCVKVCVEICPC</sequence>